<evidence type="ECO:0000313" key="3">
    <source>
        <dbReference type="EMBL" id="KAF2665915.1"/>
    </source>
</evidence>
<dbReference type="EMBL" id="MU004239">
    <property type="protein sequence ID" value="KAF2665915.1"/>
    <property type="molecule type" value="Genomic_DNA"/>
</dbReference>
<keyword evidence="2" id="KW-0812">Transmembrane</keyword>
<feature type="region of interest" description="Disordered" evidence="1">
    <location>
        <begin position="195"/>
        <end position="216"/>
    </location>
</feature>
<evidence type="ECO:0000256" key="2">
    <source>
        <dbReference type="SAM" id="Phobius"/>
    </source>
</evidence>
<gene>
    <name evidence="3" type="ORF">BT63DRAFT_44069</name>
</gene>
<evidence type="ECO:0000256" key="1">
    <source>
        <dbReference type="SAM" id="MobiDB-lite"/>
    </source>
</evidence>
<sequence length="353" mass="38092">MRIYKPPQAVSQILSPSPKQTHSLQSSITSYTLFINQSLLSKAIIMRFTAIIAAAIISYSTAVLGDISATDAKDPANVLKHDIGRLNHDAQRVEHAFRPGNVPNLPGAPGRHHRIVTRDVEAVEDGEVDAVSEDLDAVSLARKRGKGRRRSKGKGKGKGKGRVRTVEARAVEELTAVEDGEVDAVSEDLDAVSLARKRGKGRRRSKGKGKGKGKGRVRTVEARAVEEFTAAEDGEVDAVSDDLEAVSLARKKGKGRRRFGGKGKAHRRVIITRATPEAERQRERERLQHDQKDAAKIEHQLAQHPNAPNFQPPRGNAPHPNGAPFNGNAPHPNGPPRGGPAGVPHGPAPGRPF</sequence>
<feature type="compositionally biased region" description="Low complexity" evidence="1">
    <location>
        <begin position="316"/>
        <end position="331"/>
    </location>
</feature>
<organism evidence="3 4">
    <name type="scientific">Microthyrium microscopicum</name>
    <dbReference type="NCBI Taxonomy" id="703497"/>
    <lineage>
        <taxon>Eukaryota</taxon>
        <taxon>Fungi</taxon>
        <taxon>Dikarya</taxon>
        <taxon>Ascomycota</taxon>
        <taxon>Pezizomycotina</taxon>
        <taxon>Dothideomycetes</taxon>
        <taxon>Dothideomycetes incertae sedis</taxon>
        <taxon>Microthyriales</taxon>
        <taxon>Microthyriaceae</taxon>
        <taxon>Microthyrium</taxon>
    </lineage>
</organism>
<feature type="region of interest" description="Disordered" evidence="1">
    <location>
        <begin position="273"/>
        <end position="353"/>
    </location>
</feature>
<proteinExistence type="predicted"/>
<keyword evidence="2" id="KW-1133">Transmembrane helix</keyword>
<evidence type="ECO:0000313" key="4">
    <source>
        <dbReference type="Proteomes" id="UP000799302"/>
    </source>
</evidence>
<feature type="compositionally biased region" description="Basic and acidic residues" evidence="1">
    <location>
        <begin position="276"/>
        <end position="301"/>
    </location>
</feature>
<feature type="transmembrane region" description="Helical" evidence="2">
    <location>
        <begin position="44"/>
        <end position="65"/>
    </location>
</feature>
<accession>A0A6A6U0U4</accession>
<reference evidence="3" key="1">
    <citation type="journal article" date="2020" name="Stud. Mycol.">
        <title>101 Dothideomycetes genomes: a test case for predicting lifestyles and emergence of pathogens.</title>
        <authorList>
            <person name="Haridas S."/>
            <person name="Albert R."/>
            <person name="Binder M."/>
            <person name="Bloem J."/>
            <person name="Labutti K."/>
            <person name="Salamov A."/>
            <person name="Andreopoulos B."/>
            <person name="Baker S."/>
            <person name="Barry K."/>
            <person name="Bills G."/>
            <person name="Bluhm B."/>
            <person name="Cannon C."/>
            <person name="Castanera R."/>
            <person name="Culley D."/>
            <person name="Daum C."/>
            <person name="Ezra D."/>
            <person name="Gonzalez J."/>
            <person name="Henrissat B."/>
            <person name="Kuo A."/>
            <person name="Liang C."/>
            <person name="Lipzen A."/>
            <person name="Lutzoni F."/>
            <person name="Magnuson J."/>
            <person name="Mondo S."/>
            <person name="Nolan M."/>
            <person name="Ohm R."/>
            <person name="Pangilinan J."/>
            <person name="Park H.-J."/>
            <person name="Ramirez L."/>
            <person name="Alfaro M."/>
            <person name="Sun H."/>
            <person name="Tritt A."/>
            <person name="Yoshinaga Y."/>
            <person name="Zwiers L.-H."/>
            <person name="Turgeon B."/>
            <person name="Goodwin S."/>
            <person name="Spatafora J."/>
            <person name="Crous P."/>
            <person name="Grigoriev I."/>
        </authorList>
    </citation>
    <scope>NUCLEOTIDE SEQUENCE</scope>
    <source>
        <strain evidence="3">CBS 115976</strain>
    </source>
</reference>
<dbReference type="AlphaFoldDB" id="A0A6A6U0U4"/>
<keyword evidence="4" id="KW-1185">Reference proteome</keyword>
<protein>
    <submittedName>
        <fullName evidence="3">Uncharacterized protein</fullName>
    </submittedName>
</protein>
<dbReference type="Proteomes" id="UP000799302">
    <property type="component" value="Unassembled WGS sequence"/>
</dbReference>
<name>A0A6A6U0U4_9PEZI</name>
<feature type="region of interest" description="Disordered" evidence="1">
    <location>
        <begin position="142"/>
        <end position="163"/>
    </location>
</feature>
<keyword evidence="2" id="KW-0472">Membrane</keyword>